<name>A0A2P1BUH8_9RHOB</name>
<organism evidence="1 2">
    <name type="scientific">Paracoccus yeei</name>
    <dbReference type="NCBI Taxonomy" id="147645"/>
    <lineage>
        <taxon>Bacteria</taxon>
        <taxon>Pseudomonadati</taxon>
        <taxon>Pseudomonadota</taxon>
        <taxon>Alphaproteobacteria</taxon>
        <taxon>Rhodobacterales</taxon>
        <taxon>Paracoccaceae</taxon>
        <taxon>Paracoccus</taxon>
    </lineage>
</organism>
<evidence type="ECO:0000313" key="1">
    <source>
        <dbReference type="EMBL" id="AVI58368.1"/>
    </source>
</evidence>
<dbReference type="EMBL" id="CP020442">
    <property type="protein sequence ID" value="AVI58368.1"/>
    <property type="molecule type" value="Genomic_DNA"/>
</dbReference>
<dbReference type="KEGG" id="pye:A6J80_23715"/>
<proteinExistence type="predicted"/>
<accession>A0A2P1BUH8</accession>
<dbReference type="RefSeq" id="WP_105291573.1">
    <property type="nucleotide sequence ID" value="NZ_CAWMZI010000001.1"/>
</dbReference>
<dbReference type="AlphaFoldDB" id="A0A2P1BUH8"/>
<evidence type="ECO:0000313" key="2">
    <source>
        <dbReference type="Proteomes" id="UP000191257"/>
    </source>
</evidence>
<keyword evidence="2" id="KW-1185">Reference proteome</keyword>
<reference evidence="1" key="1">
    <citation type="submission" date="2017-12" db="EMBL/GenBank/DDBJ databases">
        <title>FDA dAtabase for Regulatory Grade micrObial Sequences (FDA-ARGOS): Supporting development and validation of Infectious Disease Dx tests.</title>
        <authorList>
            <person name="Campos J."/>
            <person name="Goldberg B."/>
            <person name="Tallon L."/>
            <person name="Sadzewicz L."/>
            <person name="Sengamalay N."/>
            <person name="Ott S."/>
            <person name="Godinez A."/>
            <person name="Nagaraj S."/>
            <person name="Vyas G."/>
            <person name="Aluvathingal J."/>
            <person name="Nadendla S."/>
            <person name="Geyer C."/>
            <person name="Nandy P."/>
            <person name="Hobson J."/>
            <person name="Sichtig H."/>
        </authorList>
    </citation>
    <scope>NUCLEOTIDE SEQUENCE</scope>
    <source>
        <strain evidence="1">FDAARGOS_252</strain>
    </source>
</reference>
<sequence>MTDAELIAELRRNSDAHFRGIPYDRRVTGEYLAVAADRLAQLSEALSDMIAVADQDGWDKSFTGRQIIIRNARAALAQGHKEGA</sequence>
<dbReference type="Proteomes" id="UP000191257">
    <property type="component" value="Chromosome"/>
</dbReference>
<gene>
    <name evidence="1" type="ORF">A6J80_23715</name>
</gene>
<protein>
    <submittedName>
        <fullName evidence="1">Uncharacterized protein</fullName>
    </submittedName>
</protein>